<dbReference type="EMBL" id="BSOW01000028">
    <property type="protein sequence ID" value="GLR89823.1"/>
    <property type="molecule type" value="Genomic_DNA"/>
</dbReference>
<organism evidence="1 2">
    <name type="scientific">Bradyrhizobium iriomotense</name>
    <dbReference type="NCBI Taxonomy" id="441950"/>
    <lineage>
        <taxon>Bacteria</taxon>
        <taxon>Pseudomonadati</taxon>
        <taxon>Pseudomonadota</taxon>
        <taxon>Alphaproteobacteria</taxon>
        <taxon>Hyphomicrobiales</taxon>
        <taxon>Nitrobacteraceae</taxon>
        <taxon>Bradyrhizobium</taxon>
    </lineage>
</organism>
<evidence type="ECO:0000313" key="2">
    <source>
        <dbReference type="Proteomes" id="UP001156905"/>
    </source>
</evidence>
<reference evidence="2" key="1">
    <citation type="journal article" date="2019" name="Int. J. Syst. Evol. Microbiol.">
        <title>The Global Catalogue of Microorganisms (GCM) 10K type strain sequencing project: providing services to taxonomists for standard genome sequencing and annotation.</title>
        <authorList>
            <consortium name="The Broad Institute Genomics Platform"/>
            <consortium name="The Broad Institute Genome Sequencing Center for Infectious Disease"/>
            <person name="Wu L."/>
            <person name="Ma J."/>
        </authorList>
    </citation>
    <scope>NUCLEOTIDE SEQUENCE [LARGE SCALE GENOMIC DNA]</scope>
    <source>
        <strain evidence="2">NBRC 102520</strain>
    </source>
</reference>
<evidence type="ECO:0000313" key="1">
    <source>
        <dbReference type="EMBL" id="GLR89823.1"/>
    </source>
</evidence>
<proteinExistence type="predicted"/>
<name>A0ABQ6B7R6_9BRAD</name>
<protein>
    <submittedName>
        <fullName evidence="1">Uncharacterized protein</fullName>
    </submittedName>
</protein>
<sequence length="129" mass="14360">MAPAEGKHVDAMLGLIAEVSETPFIEGREFISPMRGVLHTRHVCAQEKGLLTVKAMPYNLHELPESFGGMSGGGRWRVYFVEDDKESRIVATVLCGIASWQIDDTNIACQRWDRIDQALVPAVHSNIRI</sequence>
<accession>A0ABQ6B7R6</accession>
<gene>
    <name evidence="1" type="ORF">GCM10007857_65370</name>
</gene>
<keyword evidence="2" id="KW-1185">Reference proteome</keyword>
<dbReference type="Proteomes" id="UP001156905">
    <property type="component" value="Unassembled WGS sequence"/>
</dbReference>
<comment type="caution">
    <text evidence="1">The sequence shown here is derived from an EMBL/GenBank/DDBJ whole genome shotgun (WGS) entry which is preliminary data.</text>
</comment>